<evidence type="ECO:0000256" key="1">
    <source>
        <dbReference type="ARBA" id="ARBA00007398"/>
    </source>
</evidence>
<dbReference type="OrthoDB" id="25987at2759"/>
<protein>
    <recommendedName>
        <fullName evidence="4">XPG N-terminal domain-containing protein</fullName>
    </recommendedName>
</protein>
<dbReference type="SUPFAM" id="SSF88723">
    <property type="entry name" value="PIN domain-like"/>
    <property type="match status" value="1"/>
</dbReference>
<name>A0A4Z1SU44_GIAMU</name>
<dbReference type="PANTHER" id="PTHR15665:SF1">
    <property type="entry name" value="PROTEIN ASTEROID HOMOLOG 1"/>
    <property type="match status" value="1"/>
</dbReference>
<evidence type="ECO:0000313" key="2">
    <source>
        <dbReference type="EMBL" id="TNJ28495.1"/>
    </source>
</evidence>
<organism evidence="2 3">
    <name type="scientific">Giardia muris</name>
    <dbReference type="NCBI Taxonomy" id="5742"/>
    <lineage>
        <taxon>Eukaryota</taxon>
        <taxon>Metamonada</taxon>
        <taxon>Diplomonadida</taxon>
        <taxon>Hexamitidae</taxon>
        <taxon>Giardiinae</taxon>
        <taxon>Giardia</taxon>
    </lineage>
</organism>
<evidence type="ECO:0008006" key="4">
    <source>
        <dbReference type="Google" id="ProtNLM"/>
    </source>
</evidence>
<dbReference type="PANTHER" id="PTHR15665">
    <property type="entry name" value="ASTEROID PROTEIN"/>
    <property type="match status" value="1"/>
</dbReference>
<dbReference type="Proteomes" id="UP000315496">
    <property type="component" value="Chromosome 2"/>
</dbReference>
<comment type="caution">
    <text evidence="2">The sequence shown here is derived from an EMBL/GenBank/DDBJ whole genome shotgun (WGS) entry which is preliminary data.</text>
</comment>
<comment type="similarity">
    <text evidence="1">Belongs to the asteroid family.</text>
</comment>
<dbReference type="VEuPathDB" id="GiardiaDB:GMRT_12627"/>
<dbReference type="InterPro" id="IPR029060">
    <property type="entry name" value="PIN-like_dom_sf"/>
</dbReference>
<keyword evidence="3" id="KW-1185">Reference proteome</keyword>
<dbReference type="Gene3D" id="3.40.50.1010">
    <property type="entry name" value="5'-nuclease"/>
    <property type="match status" value="1"/>
</dbReference>
<sequence>MAVRHLARYVQQTPGLAVREALHGTERKRMHVVVDGEALLYYLYMSRVDWSYGGENPRLTSAVAWFVGSLQKCAITPLVFFSPHTWAGDTAETRQQRYAQRLVALGEACAGILECPAHAFPRASRGFRFHPLARQTFIEALRSCEVKLACTDGPLVPYVAAYSQANSLPVMAYEPVYLACGIPYYIHLDSVQFKRDELHALVIRPEVVRERLGLDLRQFQLLCTLLPSDYPYAHALEPFRSEFALRDDPDSEASFRPESVPHLARFVVEHLSDDTPETLSNFITLVLKKNGEALTNCPLPNQSQLDDLALTKGINEFLAGFLPVDSKVPIAIRPTSPNLTVLQALPAWVLGAFRSGKVSQSFLTLLNADYVVCEGGLEDCVVRDGASVLVRTSGSCPAEYLRITVYAMLRLSTVVEQRRMGGEWVSERIAVPPFEEISRRCGVFQHDVGGGYDYLAEMPRMTKGDRRTIVLSLLLDGNQQALAAINAQFGESSFLENANSLVRTSTRSDEKPIYEYDPDTDMFFIACLVAFLQSLSQLEVNMPGAGPALSPELLATILTSFALPITSGPLSVITRTRSPPRDLNLLTVSSALQQIMEVALSINALHGTPFAVQLPSLHNGFMAALIYADEMEACTSQMHLFARELAGSVPFWETEYHQEVKHQHERVGARGLSVQDAYVLAHALDYEVIRRFITVLRALELKGSSREAVQKLVSGEYYRAKTTGPMEARFATVESEALANQERRVRTQKASAHNSVHPVVVPSELFANLRRFHDE</sequence>
<dbReference type="InterPro" id="IPR026832">
    <property type="entry name" value="Asteroid"/>
</dbReference>
<accession>A0A4Z1SU44</accession>
<dbReference type="EMBL" id="VDLU01000002">
    <property type="protein sequence ID" value="TNJ28495.1"/>
    <property type="molecule type" value="Genomic_DNA"/>
</dbReference>
<dbReference type="AlphaFoldDB" id="A0A4Z1SU44"/>
<proteinExistence type="inferred from homology"/>
<reference evidence="2 3" key="1">
    <citation type="submission" date="2019-05" db="EMBL/GenBank/DDBJ databases">
        <title>The compact genome of Giardia muris reveals important steps in the evolution of intestinal protozoan parasites.</title>
        <authorList>
            <person name="Xu F."/>
            <person name="Jimenez-Gonzalez A."/>
            <person name="Einarsson E."/>
            <person name="Astvaldsson A."/>
            <person name="Peirasmaki D."/>
            <person name="Eckmann L."/>
            <person name="Andersson J.O."/>
            <person name="Svard S.G."/>
            <person name="Jerlstrom-Hultqvist J."/>
        </authorList>
    </citation>
    <scope>NUCLEOTIDE SEQUENCE [LARGE SCALE GENOMIC DNA]</scope>
    <source>
        <strain evidence="2 3">Roberts-Thomson</strain>
    </source>
</reference>
<evidence type="ECO:0000313" key="3">
    <source>
        <dbReference type="Proteomes" id="UP000315496"/>
    </source>
</evidence>
<gene>
    <name evidence="2" type="ORF">GMRT_12627</name>
</gene>